<keyword evidence="3 9" id="KW-0813">Transport</keyword>
<proteinExistence type="inferred from homology"/>
<dbReference type="SUPFAM" id="SSF141729">
    <property type="entry name" value="FimD N-terminal domain-like"/>
    <property type="match status" value="1"/>
</dbReference>
<evidence type="ECO:0000313" key="13">
    <source>
        <dbReference type="EMBL" id="RJT16366.1"/>
    </source>
</evidence>
<evidence type="ECO:0000256" key="8">
    <source>
        <dbReference type="ARBA" id="ARBA00023237"/>
    </source>
</evidence>
<dbReference type="InterPro" id="IPR042186">
    <property type="entry name" value="FimD_plug_dom"/>
</dbReference>
<feature type="domain" description="PapC-like C-terminal" evidence="11">
    <location>
        <begin position="774"/>
        <end position="839"/>
    </location>
</feature>
<dbReference type="NCBIfam" id="NF011784">
    <property type="entry name" value="PRK15248.1"/>
    <property type="match status" value="1"/>
</dbReference>
<dbReference type="RefSeq" id="WP_112168942.1">
    <property type="nucleotide sequence ID" value="NZ_JYDE01000041.1"/>
</dbReference>
<dbReference type="Gene3D" id="2.60.40.2070">
    <property type="match status" value="1"/>
</dbReference>
<keyword evidence="9" id="KW-1029">Fimbrium biogenesis</keyword>
<evidence type="ECO:0000256" key="6">
    <source>
        <dbReference type="ARBA" id="ARBA00022729"/>
    </source>
</evidence>
<organism evidence="13 14">
    <name type="scientific">Rahnella inusitata</name>
    <dbReference type="NCBI Taxonomy" id="58169"/>
    <lineage>
        <taxon>Bacteria</taxon>
        <taxon>Pseudomonadati</taxon>
        <taxon>Pseudomonadota</taxon>
        <taxon>Gammaproteobacteria</taxon>
        <taxon>Enterobacterales</taxon>
        <taxon>Yersiniaceae</taxon>
        <taxon>Rahnella</taxon>
    </lineage>
</organism>
<dbReference type="Proteomes" id="UP000284119">
    <property type="component" value="Unassembled WGS sequence"/>
</dbReference>
<evidence type="ECO:0000259" key="12">
    <source>
        <dbReference type="Pfam" id="PF13954"/>
    </source>
</evidence>
<dbReference type="Pfam" id="PF00577">
    <property type="entry name" value="Usher"/>
    <property type="match status" value="1"/>
</dbReference>
<evidence type="ECO:0000256" key="9">
    <source>
        <dbReference type="RuleBase" id="RU003884"/>
    </source>
</evidence>
<comment type="subcellular location">
    <subcellularLocation>
        <location evidence="1 9">Cell outer membrane</location>
        <topology evidence="1 9">Multi-pass membrane protein</topology>
    </subcellularLocation>
</comment>
<keyword evidence="7 9" id="KW-0472">Membrane</keyword>
<feature type="chain" id="PRO_5047467779" evidence="10">
    <location>
        <begin position="32"/>
        <end position="853"/>
    </location>
</feature>
<comment type="caution">
    <text evidence="13">The sequence shown here is derived from an EMBL/GenBank/DDBJ whole genome shotgun (WGS) entry which is preliminary data.</text>
</comment>
<dbReference type="Gene3D" id="2.60.40.3110">
    <property type="match status" value="1"/>
</dbReference>
<dbReference type="InterPro" id="IPR018030">
    <property type="entry name" value="Fimbrial_membr_usher_CS"/>
</dbReference>
<dbReference type="EMBL" id="RAHG01000001">
    <property type="protein sequence ID" value="RJT16366.1"/>
    <property type="molecule type" value="Genomic_DNA"/>
</dbReference>
<dbReference type="InterPro" id="IPR000015">
    <property type="entry name" value="Fimb_usher"/>
</dbReference>
<dbReference type="PANTHER" id="PTHR30451">
    <property type="entry name" value="OUTER MEMBRANE USHER PROTEIN"/>
    <property type="match status" value="1"/>
</dbReference>
<dbReference type="Pfam" id="PF13953">
    <property type="entry name" value="PapC_C"/>
    <property type="match status" value="1"/>
</dbReference>
<reference evidence="13 14" key="1">
    <citation type="submission" date="2018-09" db="EMBL/GenBank/DDBJ databases">
        <authorList>
            <person name="Le Fleche-Mateos A."/>
        </authorList>
    </citation>
    <scope>NUCLEOTIDE SEQUENCE [LARGE SCALE GENOMIC DNA]</scope>
    <source>
        <strain evidence="13 14">DSM 30078</strain>
    </source>
</reference>
<evidence type="ECO:0000256" key="3">
    <source>
        <dbReference type="ARBA" id="ARBA00022448"/>
    </source>
</evidence>
<dbReference type="Gene3D" id="3.10.20.410">
    <property type="match status" value="1"/>
</dbReference>
<evidence type="ECO:0000256" key="10">
    <source>
        <dbReference type="SAM" id="SignalP"/>
    </source>
</evidence>
<evidence type="ECO:0000256" key="1">
    <source>
        <dbReference type="ARBA" id="ARBA00004571"/>
    </source>
</evidence>
<gene>
    <name evidence="13" type="ORF">D5396_04480</name>
</gene>
<keyword evidence="8 9" id="KW-0998">Cell outer membrane</keyword>
<dbReference type="InterPro" id="IPR037224">
    <property type="entry name" value="PapC_N_sf"/>
</dbReference>
<evidence type="ECO:0000256" key="7">
    <source>
        <dbReference type="ARBA" id="ARBA00023136"/>
    </source>
</evidence>
<name>A0ABX9P5R7_9GAMM</name>
<comment type="similarity">
    <text evidence="2 9">Belongs to the fimbrial export usher family.</text>
</comment>
<keyword evidence="14" id="KW-1185">Reference proteome</keyword>
<dbReference type="InterPro" id="IPR025885">
    <property type="entry name" value="PapC_N"/>
</dbReference>
<evidence type="ECO:0000259" key="11">
    <source>
        <dbReference type="Pfam" id="PF13953"/>
    </source>
</evidence>
<protein>
    <submittedName>
        <fullName evidence="13">Fimbrial outer membrane usher protein</fullName>
    </submittedName>
</protein>
<keyword evidence="4" id="KW-1134">Transmembrane beta strand</keyword>
<evidence type="ECO:0000313" key="14">
    <source>
        <dbReference type="Proteomes" id="UP000284119"/>
    </source>
</evidence>
<dbReference type="InterPro" id="IPR025949">
    <property type="entry name" value="PapC-like_C"/>
</dbReference>
<dbReference type="PROSITE" id="PS01151">
    <property type="entry name" value="FIMBRIAL_USHER"/>
    <property type="match status" value="1"/>
</dbReference>
<evidence type="ECO:0000256" key="5">
    <source>
        <dbReference type="ARBA" id="ARBA00022692"/>
    </source>
</evidence>
<dbReference type="Pfam" id="PF13954">
    <property type="entry name" value="PapC_N"/>
    <property type="match status" value="1"/>
</dbReference>
<dbReference type="PROSITE" id="PS51257">
    <property type="entry name" value="PROKAR_LIPOPROTEIN"/>
    <property type="match status" value="1"/>
</dbReference>
<keyword evidence="6 10" id="KW-0732">Signal</keyword>
<dbReference type="PANTHER" id="PTHR30451:SF20">
    <property type="entry name" value="FIMBRIAE USHER"/>
    <property type="match status" value="1"/>
</dbReference>
<feature type="domain" description="PapC N-terminal" evidence="12">
    <location>
        <begin position="36"/>
        <end position="179"/>
    </location>
</feature>
<feature type="signal peptide" evidence="10">
    <location>
        <begin position="1"/>
        <end position="31"/>
    </location>
</feature>
<dbReference type="Gene3D" id="2.60.40.2610">
    <property type="entry name" value="Outer membrane usher protein FimD, plug domain"/>
    <property type="match status" value="1"/>
</dbReference>
<accession>A0ABX9P5R7</accession>
<dbReference type="InterPro" id="IPR043142">
    <property type="entry name" value="PapC-like_C_sf"/>
</dbReference>
<sequence>MSIKSTHKNTHIASLSLLTSCILSSFNTVSAAEEFYFDPSLLEGSGVAINFEKLNEKVVSVEAGNYQVDLYVNNKLIKENTKISFTRITEDDSAQPCLNADDIKRIQLKADAVSLLPVGDRCVSFSALSKESSWEFEQSTLKLKLLIPQASLYRQPRGYIPVSQWDSGGLGLFFKHNTNYYETRNTGGYTTKNLWSGLNSGTNIGLWQLRNQSNFTYNDTDGRTKQKWTSVRTNAQRPLPFINSLVTVGDSYTNSSLFGSLSFNGVKLASDTRMMPQGKRGYAPEVRGVATTTARVVVSQLGKTIYETVVSPGPFVIDDLNNTRGQGDLQVSVIEANGQTSTFTVPYSAVPDSIRPGMWNYELALGRVRNYYNVDNEFLEGVVQRGLSNRFTGNAGVRLAKDYEAYLLGGVMATQFGAVGLNTTYSHAVAEKNKTQSGWRAEASYSKTFTTGTNLTLAAYRYSTKGFRDLQDVLGVRRAADNTTTYYSDTLNQKNQFSATIAQSFDTFGSLSLNASTSDYYSNNSRITQMQLGYSNSFKKISYNINVGRQRTSYSTRSNYYSDVDDSDNRQKYTENTVSIGFSMPLDWTDSRSNVAFNLAKNKTSESATTSLSGSVGEKSNVSYSLYSGVENYQDSGNEMTWGGSLQQTTSKGAFRGSYSQGTDYKQFGLGTSGTLLIHPGGVTYGPYVSDTFALIKAKGAKGAEIKNGMGAKIDSFGYAILPSLSPYRYNTVSLDPKGLNSRVDIQGGSKQVVPYSGAIVQVEFDTIKGQQVLINTTLKVDQMIPMGADVTDKDGKNIGMVGQAGQIYARINARSGVLFVSWGKTNAEQCRINYQLPASDDSYFLQLTLPCK</sequence>
<keyword evidence="5 9" id="KW-0812">Transmembrane</keyword>
<evidence type="ECO:0000256" key="4">
    <source>
        <dbReference type="ARBA" id="ARBA00022452"/>
    </source>
</evidence>
<evidence type="ECO:0000256" key="2">
    <source>
        <dbReference type="ARBA" id="ARBA00008064"/>
    </source>
</evidence>